<accession>A0ABM9AZ67</accession>
<evidence type="ECO:0000313" key="3">
    <source>
        <dbReference type="Proteomes" id="UP000837803"/>
    </source>
</evidence>
<dbReference type="Proteomes" id="UP000837803">
    <property type="component" value="Unassembled WGS sequence"/>
</dbReference>
<dbReference type="InterPro" id="IPR011201">
    <property type="entry name" value="Zinc-ribbon_6_bact"/>
</dbReference>
<comment type="caution">
    <text evidence="2">The sequence shown here is derived from an EMBL/GenBank/DDBJ whole genome shotgun (WGS) entry which is preliminary data.</text>
</comment>
<keyword evidence="3" id="KW-1185">Reference proteome</keyword>
<proteinExistence type="predicted"/>
<dbReference type="Pfam" id="PF15887">
    <property type="entry name" value="Peptidase_Mx"/>
    <property type="match status" value="1"/>
</dbReference>
<evidence type="ECO:0000259" key="1">
    <source>
        <dbReference type="Pfam" id="PF10005"/>
    </source>
</evidence>
<organism evidence="2 3">
    <name type="scientific">Neolewinella maritima</name>
    <dbReference type="NCBI Taxonomy" id="1383882"/>
    <lineage>
        <taxon>Bacteria</taxon>
        <taxon>Pseudomonadati</taxon>
        <taxon>Bacteroidota</taxon>
        <taxon>Saprospiria</taxon>
        <taxon>Saprospirales</taxon>
        <taxon>Lewinellaceae</taxon>
        <taxon>Neolewinella</taxon>
    </lineage>
</organism>
<dbReference type="InterPro" id="IPR031321">
    <property type="entry name" value="UCP012641"/>
</dbReference>
<evidence type="ECO:0000313" key="2">
    <source>
        <dbReference type="EMBL" id="CAH1000143.1"/>
    </source>
</evidence>
<protein>
    <recommendedName>
        <fullName evidence="1">Zinc-ribbon domain-containing protein</fullName>
    </recommendedName>
</protein>
<sequence>MKLFHCGNCNYPVYFENVVCSNCQHWLGYSSAEDQMVALTPGQDSWQPYSDSSTTYVYCDNHRHQACNWIIPADDPTGRCIACDLNQTIPNLSDPEQLREWQELEVAKHRLVYALLRLRLPVQDKMTYPNHGLAFDFLADQAGEDRVMTGHDDGLITLNVEEADSATREANRVQLHEKYRTLIGHFRHEVGHYYWDELVAADPALLEDFRQLFGDERADYGEALQKHYRDGAPADWESRFISTYATSHPWEDWAETWAHYFHLLDLLETAYTFGMQVTPPDVPERMMQATADFDPYVNRDMEAILRTAVPITFAVNSINRGMGRPDLYPFVLNGPVRAKLSFIDRVVRKSAGTTLA</sequence>
<name>A0ABM9AZ67_9BACT</name>
<dbReference type="RefSeq" id="WP_238750198.1">
    <property type="nucleotide sequence ID" value="NZ_CAKLPZ010000001.1"/>
</dbReference>
<feature type="domain" description="Zinc-ribbon" evidence="1">
    <location>
        <begin position="3"/>
        <end position="94"/>
    </location>
</feature>
<dbReference type="Gene3D" id="3.40.390.70">
    <property type="match status" value="1"/>
</dbReference>
<dbReference type="EMBL" id="CAKLPZ010000001">
    <property type="protein sequence ID" value="CAH1000143.1"/>
    <property type="molecule type" value="Genomic_DNA"/>
</dbReference>
<reference evidence="2" key="1">
    <citation type="submission" date="2021-12" db="EMBL/GenBank/DDBJ databases">
        <authorList>
            <person name="Rodrigo-Torres L."/>
            <person name="Arahal R. D."/>
            <person name="Lucena T."/>
        </authorList>
    </citation>
    <scope>NUCLEOTIDE SEQUENCE</scope>
    <source>
        <strain evidence="2">CECT 8419</strain>
    </source>
</reference>
<dbReference type="PIRSF" id="PIRSF012641">
    <property type="entry name" value="UCP012641"/>
    <property type="match status" value="1"/>
</dbReference>
<gene>
    <name evidence="2" type="ORF">LEM8419_01290</name>
</gene>
<dbReference type="Pfam" id="PF10005">
    <property type="entry name" value="Zn_ribbon_DZR_6"/>
    <property type="match status" value="1"/>
</dbReference>